<evidence type="ECO:0000313" key="1">
    <source>
        <dbReference type="EMBL" id="TQN41675.1"/>
    </source>
</evidence>
<gene>
    <name evidence="1" type="ORF">FHU33_1052</name>
</gene>
<reference evidence="1 2" key="1">
    <citation type="submission" date="2019-06" db="EMBL/GenBank/DDBJ databases">
        <title>Sequencing the genomes of 1000 actinobacteria strains.</title>
        <authorList>
            <person name="Klenk H.-P."/>
        </authorList>
    </citation>
    <scope>NUCLEOTIDE SEQUENCE [LARGE SCALE GENOMIC DNA]</scope>
    <source>
        <strain evidence="1 2">DSM 46837</strain>
    </source>
</reference>
<accession>A0A543PC63</accession>
<comment type="caution">
    <text evidence="1">The sequence shown here is derived from an EMBL/GenBank/DDBJ whole genome shotgun (WGS) entry which is preliminary data.</text>
</comment>
<dbReference type="Proteomes" id="UP000319865">
    <property type="component" value="Unassembled WGS sequence"/>
</dbReference>
<keyword evidence="2" id="KW-1185">Reference proteome</keyword>
<dbReference type="RefSeq" id="WP_142024393.1">
    <property type="nucleotide sequence ID" value="NZ_VFQE01000001.1"/>
</dbReference>
<evidence type="ECO:0000313" key="2">
    <source>
        <dbReference type="Proteomes" id="UP000319865"/>
    </source>
</evidence>
<dbReference type="OrthoDB" id="9808492at2"/>
<name>A0A543PC63_9ACTN</name>
<organism evidence="1 2">
    <name type="scientific">Blastococcus colisei</name>
    <dbReference type="NCBI Taxonomy" id="1564162"/>
    <lineage>
        <taxon>Bacteria</taxon>
        <taxon>Bacillati</taxon>
        <taxon>Actinomycetota</taxon>
        <taxon>Actinomycetes</taxon>
        <taxon>Geodermatophilales</taxon>
        <taxon>Geodermatophilaceae</taxon>
        <taxon>Blastococcus</taxon>
    </lineage>
</organism>
<dbReference type="EMBL" id="VFQE01000001">
    <property type="protein sequence ID" value="TQN41675.1"/>
    <property type="molecule type" value="Genomic_DNA"/>
</dbReference>
<dbReference type="AlphaFoldDB" id="A0A543PC63"/>
<proteinExistence type="predicted"/>
<protein>
    <submittedName>
        <fullName evidence="1">SIR2-like protein</fullName>
    </submittedName>
</protein>
<sequence length="417" mass="45936">MSDHYVLLGAGFSRAICDEMPLLHDLSEQVFTELGLSRDALAPFGGDLEQWLSHLSSNQPWLTDQENLRNLATFRDASEAVHTCIVRSETVAVASPIPSWLTRLIWHWCTLNANIATYNYDVLLETSVSHLSLTRTWADLYAMPIAERRAPGDVSQYPTEQPPSSVLRLFKLHGSTNWFYGGPDAPVTDRVVMTQASGWWPGSPAEHSLPRSSGRQTNLYDDLLPLIIPPTGTKGGYYGNRSLRAQWQTAFTALKAAKSLTIIGYSFPPSDLAARHFIASSRLAVPVAVVDRRPEVAATVEALLPSAAISAYSGEQAIEKYVDDTCGDVVLWGVQHNAAGRRSRLQVNGIDIDLSGEVNPYDPDLPTGDPDPASTWIAQEVERKYPGATRAALRDHWPRSNDGTLWQGIYTGPRQSE</sequence>